<keyword evidence="5" id="KW-0812">Transmembrane</keyword>
<evidence type="ECO:0000256" key="14">
    <source>
        <dbReference type="ARBA" id="ARBA00023170"/>
    </source>
</evidence>
<dbReference type="AlphaFoldDB" id="A0A6N2KGE0"/>
<dbReference type="InterPro" id="IPR001480">
    <property type="entry name" value="Bulb-type_lectin_dom"/>
</dbReference>
<dbReference type="FunFam" id="2.90.10.10:FF:000001">
    <property type="entry name" value="G-type lectin S-receptor-like serine/threonine-protein kinase"/>
    <property type="match status" value="1"/>
</dbReference>
<feature type="chain" id="PRO_5026903021" description="Receptor-like serine/threonine-protein kinase" evidence="17">
    <location>
        <begin position="21"/>
        <end position="579"/>
    </location>
</feature>
<evidence type="ECO:0000256" key="15">
    <source>
        <dbReference type="ARBA" id="ARBA00023180"/>
    </source>
</evidence>
<keyword evidence="12" id="KW-0472">Membrane</keyword>
<gene>
    <name evidence="20" type="ORF">SVIM_LOCUS78468</name>
</gene>
<keyword evidence="13" id="KW-1015">Disulfide bond</keyword>
<accession>A0A6N2KGE0</accession>
<evidence type="ECO:0000256" key="6">
    <source>
        <dbReference type="ARBA" id="ARBA00022729"/>
    </source>
</evidence>
<evidence type="ECO:0000256" key="8">
    <source>
        <dbReference type="ARBA" id="ARBA00022741"/>
    </source>
</evidence>
<dbReference type="Pfam" id="PF01453">
    <property type="entry name" value="B_lectin"/>
    <property type="match status" value="1"/>
</dbReference>
<dbReference type="PROSITE" id="PS50927">
    <property type="entry name" value="BULB_LECTIN"/>
    <property type="match status" value="1"/>
</dbReference>
<evidence type="ECO:0000256" key="9">
    <source>
        <dbReference type="ARBA" id="ARBA00022777"/>
    </source>
</evidence>
<organism evidence="20">
    <name type="scientific">Salix viminalis</name>
    <name type="common">Common osier</name>
    <name type="synonym">Basket willow</name>
    <dbReference type="NCBI Taxonomy" id="40686"/>
    <lineage>
        <taxon>Eukaryota</taxon>
        <taxon>Viridiplantae</taxon>
        <taxon>Streptophyta</taxon>
        <taxon>Embryophyta</taxon>
        <taxon>Tracheophyta</taxon>
        <taxon>Spermatophyta</taxon>
        <taxon>Magnoliopsida</taxon>
        <taxon>eudicotyledons</taxon>
        <taxon>Gunneridae</taxon>
        <taxon>Pentapetalae</taxon>
        <taxon>rosids</taxon>
        <taxon>fabids</taxon>
        <taxon>Malpighiales</taxon>
        <taxon>Salicaceae</taxon>
        <taxon>Saliceae</taxon>
        <taxon>Salix</taxon>
    </lineage>
</organism>
<keyword evidence="10" id="KW-0067">ATP-binding</keyword>
<dbReference type="SUPFAM" id="SSF51110">
    <property type="entry name" value="alpha-D-mannose-specific plant lectins"/>
    <property type="match status" value="1"/>
</dbReference>
<keyword evidence="4" id="KW-0808">Transferase</keyword>
<dbReference type="Gene3D" id="2.90.10.10">
    <property type="entry name" value="Bulb-type lectin domain"/>
    <property type="match status" value="1"/>
</dbReference>
<dbReference type="InterPro" id="IPR000858">
    <property type="entry name" value="S_locus_glycoprot_dom"/>
</dbReference>
<evidence type="ECO:0000256" key="17">
    <source>
        <dbReference type="SAM" id="SignalP"/>
    </source>
</evidence>
<dbReference type="InterPro" id="IPR001245">
    <property type="entry name" value="Ser-Thr/Tyr_kinase_cat_dom"/>
</dbReference>
<dbReference type="InterPro" id="IPR021820">
    <property type="entry name" value="S-locus_recpt_kinase_C"/>
</dbReference>
<evidence type="ECO:0000256" key="10">
    <source>
        <dbReference type="ARBA" id="ARBA00022840"/>
    </source>
</evidence>
<dbReference type="Gene3D" id="1.10.510.10">
    <property type="entry name" value="Transferase(Phosphotransferase) domain 1"/>
    <property type="match status" value="1"/>
</dbReference>
<dbReference type="InterPro" id="IPR000719">
    <property type="entry name" value="Prot_kinase_dom"/>
</dbReference>
<evidence type="ECO:0008006" key="21">
    <source>
        <dbReference type="Google" id="ProtNLM"/>
    </source>
</evidence>
<keyword evidence="8" id="KW-0547">Nucleotide-binding</keyword>
<dbReference type="GO" id="GO:0004674">
    <property type="term" value="F:protein serine/threonine kinase activity"/>
    <property type="evidence" value="ECO:0007669"/>
    <property type="project" value="UniProtKB-KW"/>
</dbReference>
<dbReference type="SMART" id="SM00220">
    <property type="entry name" value="S_TKc"/>
    <property type="match status" value="1"/>
</dbReference>
<evidence type="ECO:0000256" key="1">
    <source>
        <dbReference type="ARBA" id="ARBA00004251"/>
    </source>
</evidence>
<dbReference type="InterPro" id="IPR008271">
    <property type="entry name" value="Ser/Thr_kinase_AS"/>
</dbReference>
<dbReference type="PANTHER" id="PTHR27002">
    <property type="entry name" value="RECEPTOR-LIKE SERINE/THREONINE-PROTEIN KINASE SD1-8"/>
    <property type="match status" value="1"/>
</dbReference>
<dbReference type="CDD" id="cd00028">
    <property type="entry name" value="B_lectin"/>
    <property type="match status" value="1"/>
</dbReference>
<dbReference type="SUPFAM" id="SSF56112">
    <property type="entry name" value="Protein kinase-like (PK-like)"/>
    <property type="match status" value="1"/>
</dbReference>
<dbReference type="GO" id="GO:0048544">
    <property type="term" value="P:recognition of pollen"/>
    <property type="evidence" value="ECO:0007669"/>
    <property type="project" value="InterPro"/>
</dbReference>
<feature type="compositionally biased region" description="Basic and acidic residues" evidence="16">
    <location>
        <begin position="548"/>
        <end position="565"/>
    </location>
</feature>
<keyword evidence="9" id="KW-0418">Kinase</keyword>
<evidence type="ECO:0000313" key="20">
    <source>
        <dbReference type="EMBL" id="VFU27058.1"/>
    </source>
</evidence>
<evidence type="ECO:0000256" key="16">
    <source>
        <dbReference type="SAM" id="MobiDB-lite"/>
    </source>
</evidence>
<evidence type="ECO:0000256" key="4">
    <source>
        <dbReference type="ARBA" id="ARBA00022679"/>
    </source>
</evidence>
<reference evidence="20" key="1">
    <citation type="submission" date="2019-03" db="EMBL/GenBank/DDBJ databases">
        <authorList>
            <person name="Mank J."/>
            <person name="Almeida P."/>
        </authorList>
    </citation>
    <scope>NUCLEOTIDE SEQUENCE</scope>
    <source>
        <strain evidence="20">78183</strain>
    </source>
</reference>
<keyword evidence="11" id="KW-1133">Transmembrane helix</keyword>
<evidence type="ECO:0000259" key="19">
    <source>
        <dbReference type="PROSITE" id="PS50927"/>
    </source>
</evidence>
<keyword evidence="3" id="KW-0723">Serine/threonine-protein kinase</keyword>
<dbReference type="PROSITE" id="PS50011">
    <property type="entry name" value="PROTEIN_KINASE_DOM"/>
    <property type="match status" value="1"/>
</dbReference>
<keyword evidence="6 17" id="KW-0732">Signal</keyword>
<dbReference type="PANTHER" id="PTHR27002:SF1082">
    <property type="entry name" value="OS06G0693000 PROTEIN"/>
    <property type="match status" value="1"/>
</dbReference>
<evidence type="ECO:0000259" key="18">
    <source>
        <dbReference type="PROSITE" id="PS50011"/>
    </source>
</evidence>
<dbReference type="Pfam" id="PF00954">
    <property type="entry name" value="S_locus_glycop"/>
    <property type="match status" value="1"/>
</dbReference>
<comment type="subcellular location">
    <subcellularLocation>
        <location evidence="1">Cell membrane</location>
        <topology evidence="1">Single-pass type I membrane protein</topology>
    </subcellularLocation>
</comment>
<dbReference type="Pfam" id="PF07714">
    <property type="entry name" value="PK_Tyr_Ser-Thr"/>
    <property type="match status" value="1"/>
</dbReference>
<evidence type="ECO:0000256" key="13">
    <source>
        <dbReference type="ARBA" id="ARBA00023157"/>
    </source>
</evidence>
<dbReference type="GO" id="GO:0005524">
    <property type="term" value="F:ATP binding"/>
    <property type="evidence" value="ECO:0007669"/>
    <property type="project" value="UniProtKB-KW"/>
</dbReference>
<dbReference type="EMBL" id="CAADRP010000335">
    <property type="protein sequence ID" value="VFU27058.1"/>
    <property type="molecule type" value="Genomic_DNA"/>
</dbReference>
<keyword evidence="15" id="KW-0325">Glycoprotein</keyword>
<evidence type="ECO:0000256" key="5">
    <source>
        <dbReference type="ARBA" id="ARBA00022692"/>
    </source>
</evidence>
<feature type="signal peptide" evidence="17">
    <location>
        <begin position="1"/>
        <end position="20"/>
    </location>
</feature>
<feature type="domain" description="Protein kinase" evidence="18">
    <location>
        <begin position="261"/>
        <end position="547"/>
    </location>
</feature>
<evidence type="ECO:0000256" key="11">
    <source>
        <dbReference type="ARBA" id="ARBA00022989"/>
    </source>
</evidence>
<keyword evidence="14" id="KW-0675">Receptor</keyword>
<feature type="region of interest" description="Disordered" evidence="16">
    <location>
        <begin position="544"/>
        <end position="566"/>
    </location>
</feature>
<evidence type="ECO:0000256" key="7">
    <source>
        <dbReference type="ARBA" id="ARBA00022737"/>
    </source>
</evidence>
<protein>
    <recommendedName>
        <fullName evidence="21">Receptor-like serine/threonine-protein kinase</fullName>
    </recommendedName>
</protein>
<dbReference type="PROSITE" id="PS00108">
    <property type="entry name" value="PROTEIN_KINASE_ST"/>
    <property type="match status" value="1"/>
</dbReference>
<dbReference type="FunFam" id="1.10.510.10:FF:000467">
    <property type="entry name" value="Liguleless narrow1"/>
    <property type="match status" value="1"/>
</dbReference>
<dbReference type="SMART" id="SM00108">
    <property type="entry name" value="B_lectin"/>
    <property type="match status" value="1"/>
</dbReference>
<dbReference type="Pfam" id="PF11883">
    <property type="entry name" value="DUF3403"/>
    <property type="match status" value="1"/>
</dbReference>
<dbReference type="GO" id="GO:0005886">
    <property type="term" value="C:plasma membrane"/>
    <property type="evidence" value="ECO:0007669"/>
    <property type="project" value="UniProtKB-SubCell"/>
</dbReference>
<feature type="domain" description="Bulb-type lectin" evidence="19">
    <location>
        <begin position="27"/>
        <end position="148"/>
    </location>
</feature>
<proteinExistence type="predicted"/>
<evidence type="ECO:0000256" key="12">
    <source>
        <dbReference type="ARBA" id="ARBA00023136"/>
    </source>
</evidence>
<dbReference type="InterPro" id="IPR036426">
    <property type="entry name" value="Bulb-type_lectin_dom_sf"/>
</dbReference>
<dbReference type="FunFam" id="3.30.200.20:FF:000727">
    <property type="entry name" value="Cysteine-rich RLK (RECEPTOR-like protein kinase) 23"/>
    <property type="match status" value="1"/>
</dbReference>
<keyword evidence="2" id="KW-1003">Cell membrane</keyword>
<evidence type="ECO:0000256" key="2">
    <source>
        <dbReference type="ARBA" id="ARBA00022475"/>
    </source>
</evidence>
<dbReference type="InterPro" id="IPR011009">
    <property type="entry name" value="Kinase-like_dom_sf"/>
</dbReference>
<name>A0A6N2KGE0_SALVM</name>
<evidence type="ECO:0000256" key="3">
    <source>
        <dbReference type="ARBA" id="ARBA00022527"/>
    </source>
</evidence>
<dbReference type="Gene3D" id="3.30.200.20">
    <property type="entry name" value="Phosphorylase Kinase, domain 1"/>
    <property type="match status" value="1"/>
</dbReference>
<dbReference type="CDD" id="cd14066">
    <property type="entry name" value="STKc_IRAK"/>
    <property type="match status" value="1"/>
</dbReference>
<keyword evidence="7" id="KW-0677">Repeat</keyword>
<sequence length="579" mass="64404">MDPGSCTSIVALLLILHCFCLEFGASIDTITSSQYIKDPEAIVSAGNKFKLGFFSPVNSTNRYVAIWYSNISITTPVWVANRNKPLNDSSGIMTISEDGNLVVLNGQKEILWSSNVSIGINDSRAQLMDDGNLVLGGSENGNSLWQSFQEPSDTYMPKMKLTANSRTGKKMLLTSWTSVSDPSIGNISGGIDPSRIPQFLIWNGSRPIWRTGPWNGQVFIGIPEMVSVYFDGFNIADEGNGTFTLSLGFANESLISNYILSSEANKLGQGGFGPVYKGILSDGQEIAVKRLSRSSGQGLEEFMNEVVVISKLQHRNLVRILGGCVEGEEKMLLYEYMPNKSLDAFLFDPSRKQLLDWKKRFNIVEGICRGLLYLHRDSRLRIIHRDLKAGNILLDQELNPKISDFGMARIFGNHENQANTTRVVGTYGYMPPEYAMEGRFSEKSDVFSFGVLLLEIISGRKNSSFYGDEEDLSLLGYAWKLWNQGNIAALVDPGISYPSFHEEIFRCVHVGLLCVQEFAKDRPAIFTVISMLKSEIVDLPTPKQPAFSERRGELETESFQHDPRPESINNVTVTLVSGR</sequence>